<protein>
    <submittedName>
        <fullName evidence="2">Uncharacterized protein</fullName>
    </submittedName>
</protein>
<gene>
    <name evidence="2" type="ORF">NKR23_g4121</name>
</gene>
<feature type="region of interest" description="Disordered" evidence="1">
    <location>
        <begin position="1"/>
        <end position="47"/>
    </location>
</feature>
<dbReference type="Proteomes" id="UP001174694">
    <property type="component" value="Unassembled WGS sequence"/>
</dbReference>
<dbReference type="AlphaFoldDB" id="A0AA38VST5"/>
<comment type="caution">
    <text evidence="2">The sequence shown here is derived from an EMBL/GenBank/DDBJ whole genome shotgun (WGS) entry which is preliminary data.</text>
</comment>
<proteinExistence type="predicted"/>
<evidence type="ECO:0000313" key="3">
    <source>
        <dbReference type="Proteomes" id="UP001174694"/>
    </source>
</evidence>
<feature type="region of interest" description="Disordered" evidence="1">
    <location>
        <begin position="288"/>
        <end position="311"/>
    </location>
</feature>
<dbReference type="EMBL" id="JANBVO010000009">
    <property type="protein sequence ID" value="KAJ9149776.1"/>
    <property type="molecule type" value="Genomic_DNA"/>
</dbReference>
<sequence length="481" mass="52599">MASPTDEDSAMTRETHQPSSSSSASQPVPTESSRRSTRRRRTRPEQGSLHGLLREYCGTSLYVLPICWTDLHAQLLDAQFVQLPPVLAPVPPIDSSNPQPQPSLTARALSSELTHLLSGSATPQYFKPMAIKSILSTLFPLGLSKAKSSAELDIHFGNRVFRKAIRVPVVWKHHESASSSFDSAITRPASSFGKRPGSSSNFGRSIDNSQVSQTGPILAYINRTHLAAIRANLFRVVPGPQSGDISNGPVSSLQRLRSKLLIPANVDHDAHFVGVLLAMAQAHFYEPGTPPPSRMSSQPLKSPAGSQDPAYSDFRDVKVQIITHTDETSEFIIYTAVVTAAFLQRWSSPAKLPKLEDGHDCGMKIEYARVPIWPILGLKERLGKALGHEIAGDGLNDAESIETWETQEDREARLGSRKRRRGDREALTEVVNQSFESQPDESHETGTGSNVSSALGVPSATPLSPRAKRRRTRARSELEVC</sequence>
<reference evidence="2" key="1">
    <citation type="submission" date="2022-07" db="EMBL/GenBank/DDBJ databases">
        <title>Fungi with potential for degradation of polypropylene.</title>
        <authorList>
            <person name="Gostincar C."/>
        </authorList>
    </citation>
    <scope>NUCLEOTIDE SEQUENCE</scope>
    <source>
        <strain evidence="2">EXF-13308</strain>
    </source>
</reference>
<accession>A0AA38VST5</accession>
<feature type="region of interest" description="Disordered" evidence="1">
    <location>
        <begin position="406"/>
        <end position="481"/>
    </location>
</feature>
<organism evidence="2 3">
    <name type="scientific">Pleurostoma richardsiae</name>
    <dbReference type="NCBI Taxonomy" id="41990"/>
    <lineage>
        <taxon>Eukaryota</taxon>
        <taxon>Fungi</taxon>
        <taxon>Dikarya</taxon>
        <taxon>Ascomycota</taxon>
        <taxon>Pezizomycotina</taxon>
        <taxon>Sordariomycetes</taxon>
        <taxon>Sordariomycetidae</taxon>
        <taxon>Calosphaeriales</taxon>
        <taxon>Pleurostomataceae</taxon>
        <taxon>Pleurostoma</taxon>
    </lineage>
</organism>
<keyword evidence="3" id="KW-1185">Reference proteome</keyword>
<evidence type="ECO:0000313" key="2">
    <source>
        <dbReference type="EMBL" id="KAJ9149776.1"/>
    </source>
</evidence>
<name>A0AA38VST5_9PEZI</name>
<feature type="compositionally biased region" description="Low complexity" evidence="1">
    <location>
        <begin position="18"/>
        <end position="31"/>
    </location>
</feature>
<evidence type="ECO:0000256" key="1">
    <source>
        <dbReference type="SAM" id="MobiDB-lite"/>
    </source>
</evidence>